<feature type="domain" description="HD-GYP" evidence="5">
    <location>
        <begin position="146"/>
        <end position="343"/>
    </location>
</feature>
<proteinExistence type="predicted"/>
<dbReference type="GO" id="GO:0009214">
    <property type="term" value="P:cyclic nucleotide catabolic process"/>
    <property type="evidence" value="ECO:0007669"/>
    <property type="project" value="UniProtKB-ARBA"/>
</dbReference>
<protein>
    <submittedName>
        <fullName evidence="6">Divalent ion tolerance protein CutA</fullName>
    </submittedName>
</protein>
<dbReference type="PANTHER" id="PTHR45228">
    <property type="entry name" value="CYCLIC DI-GMP PHOSPHODIESTERASE TM_0186-RELATED"/>
    <property type="match status" value="1"/>
</dbReference>
<feature type="modified residue" description="4-aspartylphosphate" evidence="2">
    <location>
        <position position="54"/>
    </location>
</feature>
<accession>A0A1B4XG33</accession>
<dbReference type="GO" id="GO:0004112">
    <property type="term" value="F:cyclic-nucleotide phosphodiesterase activity"/>
    <property type="evidence" value="ECO:0007669"/>
    <property type="project" value="UniProtKB-ARBA"/>
</dbReference>
<evidence type="ECO:0000259" key="5">
    <source>
        <dbReference type="PROSITE" id="PS51832"/>
    </source>
</evidence>
<dbReference type="InterPro" id="IPR001789">
    <property type="entry name" value="Sig_transdc_resp-reg_receiver"/>
</dbReference>
<dbReference type="InterPro" id="IPR011006">
    <property type="entry name" value="CheY-like_superfamily"/>
</dbReference>
<keyword evidence="7" id="KW-1185">Reference proteome</keyword>
<dbReference type="GO" id="GO:0000160">
    <property type="term" value="P:phosphorelay signal transduction system"/>
    <property type="evidence" value="ECO:0007669"/>
    <property type="project" value="InterPro"/>
</dbReference>
<evidence type="ECO:0000313" key="6">
    <source>
        <dbReference type="EMBL" id="BAV33778.1"/>
    </source>
</evidence>
<evidence type="ECO:0000256" key="2">
    <source>
        <dbReference type="PROSITE-ProRule" id="PRU00169"/>
    </source>
</evidence>
<dbReference type="PROSITE" id="PS51831">
    <property type="entry name" value="HD"/>
    <property type="match status" value="1"/>
</dbReference>
<dbReference type="Proteomes" id="UP000243180">
    <property type="component" value="Chromosome"/>
</dbReference>
<dbReference type="AlphaFoldDB" id="A0A1B4XG33"/>
<dbReference type="InterPro" id="IPR052020">
    <property type="entry name" value="Cyclic_di-GMP/3'3'-cGAMP_PDE"/>
</dbReference>
<evidence type="ECO:0000259" key="4">
    <source>
        <dbReference type="PROSITE" id="PS51831"/>
    </source>
</evidence>
<sequence>MSSILIIDDQFTSRKILEQLVSTLSGHIEAKSFADPVQGLEWAGTHHPDLVLTDYKMPNMDGIEFTRKFREIHPDTPLVVVTALEEKEIRYQALEAGATDFLTKPIDHTECRARCRNLLLLSHHQRLIKDRAHLLELRVSEATKEIRIREQETLLRLAKAGEYRDEETGNHVLRMAKFARLMAEKLGLPESDCHVIEIAAPMHDIGKIGIPDGILLKPGKLDAEELQIMRTHTRIGYEILKDSPSKYLQMGAVIALGHHERYDGTGYPSRLRGYEIPLEARIVAVSDVFDALTSVRPYKKAWSIQDALNYLNTERGKHFDPVCVDAFLAQFEKILSFREKFLDLPAADNG</sequence>
<dbReference type="CDD" id="cd17551">
    <property type="entry name" value="REC_RpfG-like"/>
    <property type="match status" value="1"/>
</dbReference>
<evidence type="ECO:0000256" key="1">
    <source>
        <dbReference type="ARBA" id="ARBA00022801"/>
    </source>
</evidence>
<dbReference type="SUPFAM" id="SSF109604">
    <property type="entry name" value="HD-domain/PDEase-like"/>
    <property type="match status" value="1"/>
</dbReference>
<keyword evidence="1" id="KW-0378">Hydrolase</keyword>
<dbReference type="KEGG" id="slim:SCL_1470"/>
<dbReference type="EMBL" id="AP014879">
    <property type="protein sequence ID" value="BAV33778.1"/>
    <property type="molecule type" value="Genomic_DNA"/>
</dbReference>
<dbReference type="PROSITE" id="PS50110">
    <property type="entry name" value="RESPONSE_REGULATORY"/>
    <property type="match status" value="1"/>
</dbReference>
<name>A0A1B4XG33_9GAMM</name>
<organism evidence="6 7">
    <name type="scientific">Sulfuricaulis limicola</name>
    <dbReference type="NCBI Taxonomy" id="1620215"/>
    <lineage>
        <taxon>Bacteria</taxon>
        <taxon>Pseudomonadati</taxon>
        <taxon>Pseudomonadota</taxon>
        <taxon>Gammaproteobacteria</taxon>
        <taxon>Acidiferrobacterales</taxon>
        <taxon>Acidiferrobacteraceae</taxon>
        <taxon>Sulfuricaulis</taxon>
    </lineage>
</organism>
<dbReference type="SMART" id="SM00471">
    <property type="entry name" value="HDc"/>
    <property type="match status" value="1"/>
</dbReference>
<dbReference type="Gene3D" id="3.40.50.2300">
    <property type="match status" value="1"/>
</dbReference>
<dbReference type="InParanoid" id="A0A1B4XG33"/>
<dbReference type="PANTHER" id="PTHR45228:SF1">
    <property type="entry name" value="CYCLIC DI-GMP PHOSPHODIESTERASE TM_0186"/>
    <property type="match status" value="1"/>
</dbReference>
<dbReference type="Pfam" id="PF00072">
    <property type="entry name" value="Response_reg"/>
    <property type="match status" value="1"/>
</dbReference>
<dbReference type="CDD" id="cd00077">
    <property type="entry name" value="HDc"/>
    <property type="match status" value="1"/>
</dbReference>
<dbReference type="InterPro" id="IPR037522">
    <property type="entry name" value="HD_GYP_dom"/>
</dbReference>
<dbReference type="Gene3D" id="1.10.3210.10">
    <property type="entry name" value="Hypothetical protein af1432"/>
    <property type="match status" value="1"/>
</dbReference>
<evidence type="ECO:0000313" key="7">
    <source>
        <dbReference type="Proteomes" id="UP000243180"/>
    </source>
</evidence>
<feature type="domain" description="Response regulatory" evidence="3">
    <location>
        <begin position="3"/>
        <end position="119"/>
    </location>
</feature>
<dbReference type="OrthoDB" id="9787688at2"/>
<dbReference type="PROSITE" id="PS51832">
    <property type="entry name" value="HD_GYP"/>
    <property type="match status" value="1"/>
</dbReference>
<evidence type="ECO:0000259" key="3">
    <source>
        <dbReference type="PROSITE" id="PS50110"/>
    </source>
</evidence>
<dbReference type="FunFam" id="1.10.3210.10:FF:000018">
    <property type="entry name" value="Two-component system response regulator"/>
    <property type="match status" value="1"/>
</dbReference>
<feature type="domain" description="HD" evidence="4">
    <location>
        <begin position="168"/>
        <end position="292"/>
    </location>
</feature>
<gene>
    <name evidence="6" type="ORF">SCL_1470</name>
</gene>
<dbReference type="SUPFAM" id="SSF52172">
    <property type="entry name" value="CheY-like"/>
    <property type="match status" value="1"/>
</dbReference>
<dbReference type="InterPro" id="IPR006674">
    <property type="entry name" value="HD_domain"/>
</dbReference>
<keyword evidence="2" id="KW-0597">Phosphoprotein</keyword>
<dbReference type="SMART" id="SM00448">
    <property type="entry name" value="REC"/>
    <property type="match status" value="1"/>
</dbReference>
<dbReference type="InterPro" id="IPR003607">
    <property type="entry name" value="HD/PDEase_dom"/>
</dbReference>
<dbReference type="Pfam" id="PF13487">
    <property type="entry name" value="HD_5"/>
    <property type="match status" value="1"/>
</dbReference>
<reference evidence="6 7" key="1">
    <citation type="submission" date="2015-05" db="EMBL/GenBank/DDBJ databases">
        <title>Complete genome sequence of a sulfur-oxidizing gammaproteobacterium strain HA5.</title>
        <authorList>
            <person name="Miura A."/>
            <person name="Kojima H."/>
            <person name="Fukui M."/>
        </authorList>
    </citation>
    <scope>NUCLEOTIDE SEQUENCE [LARGE SCALE GENOMIC DNA]</scope>
    <source>
        <strain evidence="6 7">HA5</strain>
    </source>
</reference>
<dbReference type="RefSeq" id="WP_096360592.1">
    <property type="nucleotide sequence ID" value="NZ_AP014879.1"/>
</dbReference>